<dbReference type="GO" id="GO:0003677">
    <property type="term" value="F:DNA binding"/>
    <property type="evidence" value="ECO:0007669"/>
    <property type="project" value="InterPro"/>
</dbReference>
<dbReference type="InterPro" id="IPR001387">
    <property type="entry name" value="Cro/C1-type_HTH"/>
</dbReference>
<dbReference type="EMBL" id="JACJIJ010000002">
    <property type="protein sequence ID" value="MBA9057011.1"/>
    <property type="molecule type" value="Genomic_DNA"/>
</dbReference>
<dbReference type="RefSeq" id="WP_086806955.1">
    <property type="nucleotide sequence ID" value="NZ_BAAAHW010000033.1"/>
</dbReference>
<dbReference type="InterPro" id="IPR043917">
    <property type="entry name" value="DUF5753"/>
</dbReference>
<comment type="caution">
    <text evidence="2">The sequence shown here is derived from an EMBL/GenBank/DDBJ whole genome shotgun (WGS) entry which is preliminary data.</text>
</comment>
<reference evidence="2 3" key="1">
    <citation type="submission" date="2020-08" db="EMBL/GenBank/DDBJ databases">
        <title>Sequencing the genomes of 1000 actinobacteria strains.</title>
        <authorList>
            <person name="Klenk H.-P."/>
        </authorList>
    </citation>
    <scope>NUCLEOTIDE SEQUENCE [LARGE SCALE GENOMIC DNA]</scope>
    <source>
        <strain evidence="2 3">DSM 41827</strain>
    </source>
</reference>
<keyword evidence="3" id="KW-1185">Reference proteome</keyword>
<sequence>MPTSSSIREARLALGQQLRALRQQHGLTARELARRCGWHESKCSRIENGHKAASPKDIEVWARACGDGSAAAELIGIARGIDGMYVEWRAMEKAGLKRAQERVLPLWDQTRRFRAYAQNLIPGPLQTRAYTKAVLAGIRERRGLPDDVEAAVVTRMDKQRVLTERGKQFDVVLEESVLYRRMGPQEVMIEQLSRLLEVSVLTSVSLGIIPLSADRSLMPPVEDFWVFDDRQVNVELVSAFLTVKQTGEVKRYLDDFTRLGQLAHSGGPALTLIAAAINTYARSPNPSVRADPTSE</sequence>
<dbReference type="Pfam" id="PF19054">
    <property type="entry name" value="DUF5753"/>
    <property type="match status" value="1"/>
</dbReference>
<evidence type="ECO:0000313" key="2">
    <source>
        <dbReference type="EMBL" id="MBA9057011.1"/>
    </source>
</evidence>
<dbReference type="PROSITE" id="PS50943">
    <property type="entry name" value="HTH_CROC1"/>
    <property type="match status" value="1"/>
</dbReference>
<accession>A0A7W3NUI3</accession>
<dbReference type="Gene3D" id="1.10.260.40">
    <property type="entry name" value="lambda repressor-like DNA-binding domains"/>
    <property type="match status" value="1"/>
</dbReference>
<dbReference type="InterPro" id="IPR010982">
    <property type="entry name" value="Lambda_DNA-bd_dom_sf"/>
</dbReference>
<evidence type="ECO:0000259" key="1">
    <source>
        <dbReference type="PROSITE" id="PS50943"/>
    </source>
</evidence>
<dbReference type="SMART" id="SM00530">
    <property type="entry name" value="HTH_XRE"/>
    <property type="match status" value="1"/>
</dbReference>
<dbReference type="Proteomes" id="UP000577386">
    <property type="component" value="Unassembled WGS sequence"/>
</dbReference>
<dbReference type="GeneID" id="93977467"/>
<evidence type="ECO:0000313" key="3">
    <source>
        <dbReference type="Proteomes" id="UP000577386"/>
    </source>
</evidence>
<dbReference type="SUPFAM" id="SSF47413">
    <property type="entry name" value="lambda repressor-like DNA-binding domains"/>
    <property type="match status" value="1"/>
</dbReference>
<organism evidence="2 3">
    <name type="scientific">Streptomyces murinus</name>
    <dbReference type="NCBI Taxonomy" id="33900"/>
    <lineage>
        <taxon>Bacteria</taxon>
        <taxon>Bacillati</taxon>
        <taxon>Actinomycetota</taxon>
        <taxon>Actinomycetes</taxon>
        <taxon>Kitasatosporales</taxon>
        <taxon>Streptomycetaceae</taxon>
        <taxon>Streptomyces</taxon>
    </lineage>
</organism>
<dbReference type="AlphaFoldDB" id="A0A7W3NUI3"/>
<dbReference type="Pfam" id="PF13560">
    <property type="entry name" value="HTH_31"/>
    <property type="match status" value="1"/>
</dbReference>
<dbReference type="CDD" id="cd00093">
    <property type="entry name" value="HTH_XRE"/>
    <property type="match status" value="1"/>
</dbReference>
<proteinExistence type="predicted"/>
<name>A0A7W3NUI3_STRMR</name>
<gene>
    <name evidence="2" type="ORF">HDA42_006189</name>
</gene>
<feature type="domain" description="HTH cro/C1-type" evidence="1">
    <location>
        <begin position="18"/>
        <end position="59"/>
    </location>
</feature>
<protein>
    <submittedName>
        <fullName evidence="2">Transcriptional regulator with XRE-family HTH domain</fullName>
    </submittedName>
</protein>